<comment type="caution">
    <text evidence="13">The sequence shown here is derived from an EMBL/GenBank/DDBJ whole genome shotgun (WGS) entry which is preliminary data.</text>
</comment>
<evidence type="ECO:0000259" key="12">
    <source>
        <dbReference type="Pfam" id="PF08334"/>
    </source>
</evidence>
<dbReference type="Gene3D" id="3.30.700.10">
    <property type="entry name" value="Glycoprotein, Type 4 Pilin"/>
    <property type="match status" value="1"/>
</dbReference>
<evidence type="ECO:0000256" key="4">
    <source>
        <dbReference type="ARBA" id="ARBA00022475"/>
    </source>
</evidence>
<dbReference type="PANTHER" id="PTHR30093">
    <property type="entry name" value="GENERAL SECRETION PATHWAY PROTEIN G"/>
    <property type="match status" value="1"/>
</dbReference>
<dbReference type="AlphaFoldDB" id="A0A2U0SGG2"/>
<dbReference type="PRINTS" id="PR00813">
    <property type="entry name" value="BCTERIALGSPG"/>
</dbReference>
<evidence type="ECO:0000313" key="13">
    <source>
        <dbReference type="EMBL" id="PVX30459.1"/>
    </source>
</evidence>
<dbReference type="NCBIfam" id="TIGR01710">
    <property type="entry name" value="typeII_sec_gspG"/>
    <property type="match status" value="1"/>
</dbReference>
<evidence type="ECO:0000256" key="1">
    <source>
        <dbReference type="ARBA" id="ARBA00004377"/>
    </source>
</evidence>
<feature type="transmembrane region" description="Helical" evidence="11">
    <location>
        <begin position="28"/>
        <end position="54"/>
    </location>
</feature>
<sequence>MRIVLKPFCDIASQRAPRKLRQVGEQEAGLTLIEMLIVLVIIAVVAGLITANVINRPDEARATRAKGDITNIEGALKMYRLDNGDYPTTEQGLKALVEKPTIPPVPANWAQGGYLSAAPLDAWGKPYEYKSEGGGFTIRSFGKDGKPGGEGVDADIEGKG</sequence>
<keyword evidence="8 11" id="KW-1133">Transmembrane helix</keyword>
<feature type="region of interest" description="Disordered" evidence="10">
    <location>
        <begin position="140"/>
        <end position="160"/>
    </location>
</feature>
<dbReference type="GO" id="GO:0015628">
    <property type="term" value="P:protein secretion by the type II secretion system"/>
    <property type="evidence" value="ECO:0007669"/>
    <property type="project" value="InterPro"/>
</dbReference>
<evidence type="ECO:0000256" key="5">
    <source>
        <dbReference type="ARBA" id="ARBA00022481"/>
    </source>
</evidence>
<evidence type="ECO:0000256" key="8">
    <source>
        <dbReference type="ARBA" id="ARBA00022989"/>
    </source>
</evidence>
<keyword evidence="7 11" id="KW-0812">Transmembrane</keyword>
<evidence type="ECO:0000256" key="2">
    <source>
        <dbReference type="ARBA" id="ARBA00009984"/>
    </source>
</evidence>
<organism evidence="13 14">
    <name type="scientific">Sphingomonas pokkalii</name>
    <dbReference type="NCBI Taxonomy" id="2175090"/>
    <lineage>
        <taxon>Bacteria</taxon>
        <taxon>Pseudomonadati</taxon>
        <taxon>Pseudomonadota</taxon>
        <taxon>Alphaproteobacteria</taxon>
        <taxon>Sphingomonadales</taxon>
        <taxon>Sphingomonadaceae</taxon>
        <taxon>Sphingomonas</taxon>
    </lineage>
</organism>
<evidence type="ECO:0000256" key="9">
    <source>
        <dbReference type="ARBA" id="ARBA00023136"/>
    </source>
</evidence>
<keyword evidence="14" id="KW-1185">Reference proteome</keyword>
<evidence type="ECO:0000313" key="14">
    <source>
        <dbReference type="Proteomes" id="UP000245890"/>
    </source>
</evidence>
<evidence type="ECO:0000256" key="3">
    <source>
        <dbReference type="ARBA" id="ARBA00020042"/>
    </source>
</evidence>
<name>A0A2U0SGG2_9SPHN</name>
<dbReference type="Pfam" id="PF08334">
    <property type="entry name" value="T2SSG"/>
    <property type="match status" value="1"/>
</dbReference>
<proteinExistence type="inferred from homology"/>
<dbReference type="GO" id="GO:0005886">
    <property type="term" value="C:plasma membrane"/>
    <property type="evidence" value="ECO:0007669"/>
    <property type="project" value="UniProtKB-SubCell"/>
</dbReference>
<comment type="similarity">
    <text evidence="2">Belongs to the GSP G family.</text>
</comment>
<dbReference type="PANTHER" id="PTHR30093:SF44">
    <property type="entry name" value="TYPE II SECRETION SYSTEM CORE PROTEIN G"/>
    <property type="match status" value="1"/>
</dbReference>
<dbReference type="InterPro" id="IPR045584">
    <property type="entry name" value="Pilin-like"/>
</dbReference>
<keyword evidence="6" id="KW-0997">Cell inner membrane</keyword>
<dbReference type="SUPFAM" id="SSF54523">
    <property type="entry name" value="Pili subunits"/>
    <property type="match status" value="1"/>
</dbReference>
<keyword evidence="4" id="KW-1003">Cell membrane</keyword>
<feature type="domain" description="Type II secretion system protein GspG C-terminal" evidence="12">
    <location>
        <begin position="52"/>
        <end position="157"/>
    </location>
</feature>
<dbReference type="InterPro" id="IPR012902">
    <property type="entry name" value="N_methyl_site"/>
</dbReference>
<dbReference type="InterPro" id="IPR010054">
    <property type="entry name" value="Type2_sec_GspG"/>
</dbReference>
<accession>A0A2U0SGG2</accession>
<dbReference type="EMBL" id="QENQ01000001">
    <property type="protein sequence ID" value="PVX30459.1"/>
    <property type="molecule type" value="Genomic_DNA"/>
</dbReference>
<dbReference type="GO" id="GO:0015627">
    <property type="term" value="C:type II protein secretion system complex"/>
    <property type="evidence" value="ECO:0007669"/>
    <property type="project" value="InterPro"/>
</dbReference>
<reference evidence="13 14" key="1">
    <citation type="submission" date="2018-05" db="EMBL/GenBank/DDBJ databases">
        <title>Description of Sphingomonas pokkalii sp nov, isolated from the rhizosphere of saline tolerant pokkali rice and its draft genome analysis.</title>
        <authorList>
            <person name="Menon R."/>
            <person name="Kumari S."/>
            <person name="Rameshkumar N."/>
        </authorList>
    </citation>
    <scope>NUCLEOTIDE SEQUENCE [LARGE SCALE GENOMIC DNA]</scope>
    <source>
        <strain evidence="13 14">L3B27</strain>
    </source>
</reference>
<dbReference type="NCBIfam" id="TIGR02532">
    <property type="entry name" value="IV_pilin_GFxxxE"/>
    <property type="match status" value="1"/>
</dbReference>
<protein>
    <recommendedName>
        <fullName evidence="3">Type II secretion system core protein G</fullName>
    </recommendedName>
</protein>
<keyword evidence="5" id="KW-0488">Methylation</keyword>
<dbReference type="Pfam" id="PF07963">
    <property type="entry name" value="N_methyl"/>
    <property type="match status" value="1"/>
</dbReference>
<dbReference type="PROSITE" id="PS00409">
    <property type="entry name" value="PROKAR_NTER_METHYL"/>
    <property type="match status" value="1"/>
</dbReference>
<gene>
    <name evidence="13" type="primary">gspG</name>
    <name evidence="13" type="ORF">DD559_14820</name>
</gene>
<dbReference type="OrthoDB" id="9795612at2"/>
<dbReference type="Proteomes" id="UP000245890">
    <property type="component" value="Unassembled WGS sequence"/>
</dbReference>
<keyword evidence="9 11" id="KW-0472">Membrane</keyword>
<evidence type="ECO:0000256" key="7">
    <source>
        <dbReference type="ARBA" id="ARBA00022692"/>
    </source>
</evidence>
<dbReference type="InterPro" id="IPR013545">
    <property type="entry name" value="T2SS_protein-GspG_C"/>
</dbReference>
<evidence type="ECO:0000256" key="11">
    <source>
        <dbReference type="SAM" id="Phobius"/>
    </source>
</evidence>
<evidence type="ECO:0000256" key="6">
    <source>
        <dbReference type="ARBA" id="ARBA00022519"/>
    </source>
</evidence>
<dbReference type="InterPro" id="IPR000983">
    <property type="entry name" value="Bac_GSPG_pilin"/>
</dbReference>
<evidence type="ECO:0000256" key="10">
    <source>
        <dbReference type="SAM" id="MobiDB-lite"/>
    </source>
</evidence>
<comment type="subcellular location">
    <subcellularLocation>
        <location evidence="1">Cell inner membrane</location>
        <topology evidence="1">Single-pass membrane protein</topology>
    </subcellularLocation>
</comment>